<keyword evidence="1" id="KW-0808">Transferase</keyword>
<dbReference type="InterPro" id="IPR011004">
    <property type="entry name" value="Trimer_LpxA-like_sf"/>
</dbReference>
<sequence length="171" mass="18641">MPYKGVWPTLHETVFMTEGSFVIGDVEIGALSSIWFNAVVRGDVCPIRIGEKTSVQDNVTLHVTHDTGPLNIGNCVTIGHGAVLHACTVRDYVLIGMGAVLLDDCVVEPWSIVAAGSLVRQGFTVPSGMLVAGVPAKVMRPITEAERRNIEESPENYVRYSQNYRDDEQQA</sequence>
<reference evidence="1 2" key="1">
    <citation type="submission" date="2006-07" db="EMBL/GenBank/DDBJ databases">
        <title>Annotation of the draft genome assembly of Chlorobium ferroxidans DSM 13031.</title>
        <authorList>
            <consortium name="US DOE Joint Genome Institute (JGI-ORNL)"/>
            <person name="Larimer F."/>
            <person name="Land M."/>
            <person name="Hauser L."/>
        </authorList>
    </citation>
    <scope>NUCLEOTIDE SEQUENCE [LARGE SCALE GENOMIC DNA]</scope>
    <source>
        <strain evidence="1 2">DSM 13031</strain>
    </source>
</reference>
<dbReference type="InterPro" id="IPR050484">
    <property type="entry name" value="Transf_Hexapept/Carb_Anhydrase"/>
</dbReference>
<dbReference type="InterPro" id="IPR047324">
    <property type="entry name" value="LbH_gamma_CA-like"/>
</dbReference>
<comment type="caution">
    <text evidence="1">The sequence shown here is derived from an EMBL/GenBank/DDBJ whole genome shotgun (WGS) entry which is preliminary data.</text>
</comment>
<accession>Q0YRW0</accession>
<keyword evidence="2" id="KW-1185">Reference proteome</keyword>
<dbReference type="Gene3D" id="2.160.10.10">
    <property type="entry name" value="Hexapeptide repeat proteins"/>
    <property type="match status" value="1"/>
</dbReference>
<evidence type="ECO:0000313" key="2">
    <source>
        <dbReference type="Proteomes" id="UP000004162"/>
    </source>
</evidence>
<dbReference type="PANTHER" id="PTHR13061">
    <property type="entry name" value="DYNACTIN SUBUNIT P25"/>
    <property type="match status" value="1"/>
</dbReference>
<dbReference type="GO" id="GO:0016740">
    <property type="term" value="F:transferase activity"/>
    <property type="evidence" value="ECO:0007669"/>
    <property type="project" value="UniProtKB-KW"/>
</dbReference>
<dbReference type="CDD" id="cd04645">
    <property type="entry name" value="LbH_gamma_CA_like"/>
    <property type="match status" value="1"/>
</dbReference>
<gene>
    <name evidence="1" type="ORF">CferDRAFT_1026</name>
</gene>
<protein>
    <submittedName>
        <fullName evidence="1">Transferase hexapeptide repeat</fullName>
    </submittedName>
</protein>
<evidence type="ECO:0000313" key="1">
    <source>
        <dbReference type="EMBL" id="EAT59027.1"/>
    </source>
</evidence>
<name>Q0YRW0_9CHLB</name>
<dbReference type="SUPFAM" id="SSF51161">
    <property type="entry name" value="Trimeric LpxA-like enzymes"/>
    <property type="match status" value="1"/>
</dbReference>
<dbReference type="PANTHER" id="PTHR13061:SF29">
    <property type="entry name" value="GAMMA CARBONIC ANHYDRASE-LIKE 1, MITOCHONDRIAL-RELATED"/>
    <property type="match status" value="1"/>
</dbReference>
<dbReference type="EMBL" id="AASE01000008">
    <property type="protein sequence ID" value="EAT59027.1"/>
    <property type="molecule type" value="Genomic_DNA"/>
</dbReference>
<proteinExistence type="predicted"/>
<dbReference type="Proteomes" id="UP000004162">
    <property type="component" value="Unassembled WGS sequence"/>
</dbReference>
<organism evidence="1 2">
    <name type="scientific">Chlorobium ferrooxidans DSM 13031</name>
    <dbReference type="NCBI Taxonomy" id="377431"/>
    <lineage>
        <taxon>Bacteria</taxon>
        <taxon>Pseudomonadati</taxon>
        <taxon>Chlorobiota</taxon>
        <taxon>Chlorobiia</taxon>
        <taxon>Chlorobiales</taxon>
        <taxon>Chlorobiaceae</taxon>
        <taxon>Chlorobium/Pelodictyon group</taxon>
        <taxon>Chlorobium</taxon>
    </lineage>
</organism>
<dbReference type="AlphaFoldDB" id="Q0YRW0"/>
<reference evidence="1 2" key="2">
    <citation type="submission" date="2006-07" db="EMBL/GenBank/DDBJ databases">
        <title>Sequencing of the draft genome and assembly of Chlorobium ferroxidans DSM 13031.</title>
        <authorList>
            <consortium name="US DOE Joint Genome Institute (JGI-PGF)"/>
            <person name="Copeland A."/>
            <person name="Lucas S."/>
            <person name="Lapidus A."/>
            <person name="Barry K."/>
            <person name="Glavina del Rio T."/>
            <person name="Dalin E."/>
            <person name="Tice H."/>
            <person name="Bruce D."/>
            <person name="Pitluck S."/>
            <person name="Richardson P."/>
        </authorList>
    </citation>
    <scope>NUCLEOTIDE SEQUENCE [LARGE SCALE GENOMIC DNA]</scope>
    <source>
        <strain evidence="1 2">DSM 13031</strain>
    </source>
</reference>